<organism evidence="1 2">
    <name type="scientific">Paenibacillus ferrarius</name>
    <dbReference type="NCBI Taxonomy" id="1469647"/>
    <lineage>
        <taxon>Bacteria</taxon>
        <taxon>Bacillati</taxon>
        <taxon>Bacillota</taxon>
        <taxon>Bacilli</taxon>
        <taxon>Bacillales</taxon>
        <taxon>Paenibacillaceae</taxon>
        <taxon>Paenibacillus</taxon>
    </lineage>
</organism>
<keyword evidence="2" id="KW-1185">Reference proteome</keyword>
<dbReference type="Proteomes" id="UP000190626">
    <property type="component" value="Unassembled WGS sequence"/>
</dbReference>
<sequence>MFSYSFRLRFNVAGRIGDEHPIGTFRRYGSSLVTADLVVPKSLFSFSAVVSSNQLAVDSKSNKVKLALDKSVWKVIGLC</sequence>
<dbReference type="EMBL" id="MBTG01000017">
    <property type="protein sequence ID" value="OPH56218.1"/>
    <property type="molecule type" value="Genomic_DNA"/>
</dbReference>
<evidence type="ECO:0000313" key="1">
    <source>
        <dbReference type="EMBL" id="OPH56218.1"/>
    </source>
</evidence>
<accession>A0A1V4HJ90</accession>
<name>A0A1V4HJ90_9BACL</name>
<comment type="caution">
    <text evidence="1">The sequence shown here is derived from an EMBL/GenBank/DDBJ whole genome shotgun (WGS) entry which is preliminary data.</text>
</comment>
<proteinExistence type="predicted"/>
<evidence type="ECO:0000313" key="2">
    <source>
        <dbReference type="Proteomes" id="UP000190626"/>
    </source>
</evidence>
<protein>
    <submittedName>
        <fullName evidence="1">Uncharacterized protein</fullName>
    </submittedName>
</protein>
<gene>
    <name evidence="1" type="ORF">BC351_29055</name>
</gene>
<dbReference type="STRING" id="1469647.BC351_29055"/>
<reference evidence="2" key="1">
    <citation type="submission" date="2016-07" db="EMBL/GenBank/DDBJ databases">
        <authorList>
            <person name="Florea S."/>
            <person name="Webb J.S."/>
            <person name="Jaromczyk J."/>
            <person name="Schardl C.L."/>
        </authorList>
    </citation>
    <scope>NUCLEOTIDE SEQUENCE [LARGE SCALE GENOMIC DNA]</scope>
    <source>
        <strain evidence="2">CY1</strain>
    </source>
</reference>
<dbReference type="AlphaFoldDB" id="A0A1V4HJ90"/>